<sequence>PKKRSEKWISTSVPQNQWNNDEAQYSSAEYHTNNLLNPVLFEESSRLIPENAIVIEVAPHGLLQAILTRSLAACVHIPLTRRGHEHPVKFLLEAVGKLYLAGLTPKVKSLYPKVEYPVSTETPLLSHLVEWEHSEEWLKTRYSTKTRVVTAGRDFILSTQDDDYKYFEYYKRDGVCVFPEAALLTLVWETYAMYRQSDYRTMSVEFTNVYFYEEVEINDLLKLGV</sequence>
<accession>D2SNT3</accession>
<dbReference type="PANTHER" id="PTHR43775:SF23">
    <property type="entry name" value="FATTY ACID SYNTHASE 3"/>
    <property type="match status" value="1"/>
</dbReference>
<dbReference type="GO" id="GO:0004312">
    <property type="term" value="F:fatty acid synthase activity"/>
    <property type="evidence" value="ECO:0007669"/>
    <property type="project" value="TreeGrafter"/>
</dbReference>
<reference evidence="2" key="1">
    <citation type="journal article" date="2010" name="BMC Genomics">
        <title>Transcriptome analysis of the sex pheromone gland of the noctuid moth Heliothis virescens.</title>
        <authorList>
            <person name="Vogel H."/>
            <person name="Heidel A.J."/>
            <person name="Heckel D.G."/>
            <person name="Groot A.T."/>
        </authorList>
    </citation>
    <scope>NUCLEOTIDE SEQUENCE</scope>
</reference>
<dbReference type="Gene3D" id="3.10.129.110">
    <property type="entry name" value="Polyketide synthase dehydratase"/>
    <property type="match status" value="1"/>
</dbReference>
<protein>
    <submittedName>
        <fullName evidence="2">Fatty acid synthase</fullName>
    </submittedName>
</protein>
<name>D2SNT3_HELVI</name>
<feature type="domain" description="Malonyl-CoA:ACP transacylase (MAT)" evidence="1">
    <location>
        <begin position="2"/>
        <end position="103"/>
    </location>
</feature>
<evidence type="ECO:0000259" key="1">
    <source>
        <dbReference type="Pfam" id="PF00698"/>
    </source>
</evidence>
<dbReference type="GO" id="GO:0006633">
    <property type="term" value="P:fatty acid biosynthetic process"/>
    <property type="evidence" value="ECO:0007669"/>
    <property type="project" value="TreeGrafter"/>
</dbReference>
<proteinExistence type="evidence at transcript level"/>
<evidence type="ECO:0000313" key="2">
    <source>
        <dbReference type="EMBL" id="ACX53774.1"/>
    </source>
</evidence>
<dbReference type="InterPro" id="IPR042104">
    <property type="entry name" value="PKS_dehydratase_sf"/>
</dbReference>
<feature type="non-terminal residue" evidence="2">
    <location>
        <position position="1"/>
    </location>
</feature>
<organism evidence="2">
    <name type="scientific">Heliothis virescens</name>
    <name type="common">Tobacco budworm moth</name>
    <dbReference type="NCBI Taxonomy" id="7102"/>
    <lineage>
        <taxon>Eukaryota</taxon>
        <taxon>Metazoa</taxon>
        <taxon>Ecdysozoa</taxon>
        <taxon>Arthropoda</taxon>
        <taxon>Hexapoda</taxon>
        <taxon>Insecta</taxon>
        <taxon>Pterygota</taxon>
        <taxon>Neoptera</taxon>
        <taxon>Endopterygota</taxon>
        <taxon>Lepidoptera</taxon>
        <taxon>Glossata</taxon>
        <taxon>Ditrysia</taxon>
        <taxon>Noctuoidea</taxon>
        <taxon>Noctuidae</taxon>
        <taxon>Heliothinae</taxon>
        <taxon>Heliothis</taxon>
    </lineage>
</organism>
<feature type="non-terminal residue" evidence="2">
    <location>
        <position position="225"/>
    </location>
</feature>
<dbReference type="EMBL" id="EZ407216">
    <property type="protein sequence ID" value="ACX53774.1"/>
    <property type="molecule type" value="mRNA"/>
</dbReference>
<dbReference type="Gene3D" id="3.30.70.3290">
    <property type="match status" value="1"/>
</dbReference>
<dbReference type="Pfam" id="PF00698">
    <property type="entry name" value="Acyl_transf_1"/>
    <property type="match status" value="1"/>
</dbReference>
<dbReference type="InterPro" id="IPR050091">
    <property type="entry name" value="PKS_NRPS_Biosynth_Enz"/>
</dbReference>
<dbReference type="InterPro" id="IPR014043">
    <property type="entry name" value="Acyl_transferase_dom"/>
</dbReference>
<dbReference type="PANTHER" id="PTHR43775">
    <property type="entry name" value="FATTY ACID SYNTHASE"/>
    <property type="match status" value="1"/>
</dbReference>
<dbReference type="AlphaFoldDB" id="D2SNT3"/>
<dbReference type="Gene3D" id="3.40.366.10">
    <property type="entry name" value="Malonyl-Coenzyme A Acyl Carrier Protein, domain 2"/>
    <property type="match status" value="1"/>
</dbReference>
<dbReference type="InterPro" id="IPR001227">
    <property type="entry name" value="Ac_transferase_dom_sf"/>
</dbReference>
<gene>
    <name evidence="2" type="ORF">hvpg0088</name>
</gene>